<feature type="non-terminal residue" evidence="1">
    <location>
        <position position="1"/>
    </location>
</feature>
<sequence>GRFISGGCRWRVQGEGSNLLRVSAVDVEDVVLVEGAGGGCSGEGSNLLRVSAVDVEDVVLVEGAG</sequence>
<protein>
    <submittedName>
        <fullName evidence="1">Uncharacterized protein</fullName>
    </submittedName>
</protein>
<keyword evidence="2" id="KW-1185">Reference proteome</keyword>
<dbReference type="EMBL" id="JASPKZ010000032">
    <property type="protein sequence ID" value="KAJ9601173.1"/>
    <property type="molecule type" value="Genomic_DNA"/>
</dbReference>
<reference evidence="1" key="2">
    <citation type="submission" date="2023-05" db="EMBL/GenBank/DDBJ databases">
        <authorList>
            <person name="Fouks B."/>
        </authorList>
    </citation>
    <scope>NUCLEOTIDE SEQUENCE</scope>
    <source>
        <strain evidence="1">Stay&amp;Tobe</strain>
        <tissue evidence="1">Testes</tissue>
    </source>
</reference>
<comment type="caution">
    <text evidence="1">The sequence shown here is derived from an EMBL/GenBank/DDBJ whole genome shotgun (WGS) entry which is preliminary data.</text>
</comment>
<dbReference type="AlphaFoldDB" id="A0AAD8AL90"/>
<dbReference type="Proteomes" id="UP001233999">
    <property type="component" value="Unassembled WGS sequence"/>
</dbReference>
<gene>
    <name evidence="1" type="ORF">L9F63_000641</name>
</gene>
<evidence type="ECO:0000313" key="1">
    <source>
        <dbReference type="EMBL" id="KAJ9601173.1"/>
    </source>
</evidence>
<proteinExistence type="predicted"/>
<feature type="non-terminal residue" evidence="1">
    <location>
        <position position="65"/>
    </location>
</feature>
<organism evidence="1 2">
    <name type="scientific">Diploptera punctata</name>
    <name type="common">Pacific beetle cockroach</name>
    <dbReference type="NCBI Taxonomy" id="6984"/>
    <lineage>
        <taxon>Eukaryota</taxon>
        <taxon>Metazoa</taxon>
        <taxon>Ecdysozoa</taxon>
        <taxon>Arthropoda</taxon>
        <taxon>Hexapoda</taxon>
        <taxon>Insecta</taxon>
        <taxon>Pterygota</taxon>
        <taxon>Neoptera</taxon>
        <taxon>Polyneoptera</taxon>
        <taxon>Dictyoptera</taxon>
        <taxon>Blattodea</taxon>
        <taxon>Blaberoidea</taxon>
        <taxon>Blaberidae</taxon>
        <taxon>Diplopterinae</taxon>
        <taxon>Diploptera</taxon>
    </lineage>
</organism>
<evidence type="ECO:0000313" key="2">
    <source>
        <dbReference type="Proteomes" id="UP001233999"/>
    </source>
</evidence>
<reference evidence="1" key="1">
    <citation type="journal article" date="2023" name="IScience">
        <title>Live-bearing cockroach genome reveals convergent evolutionary mechanisms linked to viviparity in insects and beyond.</title>
        <authorList>
            <person name="Fouks B."/>
            <person name="Harrison M.C."/>
            <person name="Mikhailova A.A."/>
            <person name="Marchal E."/>
            <person name="English S."/>
            <person name="Carruthers M."/>
            <person name="Jennings E.C."/>
            <person name="Chiamaka E.L."/>
            <person name="Frigard R.A."/>
            <person name="Pippel M."/>
            <person name="Attardo G.M."/>
            <person name="Benoit J.B."/>
            <person name="Bornberg-Bauer E."/>
            <person name="Tobe S.S."/>
        </authorList>
    </citation>
    <scope>NUCLEOTIDE SEQUENCE</scope>
    <source>
        <strain evidence="1">Stay&amp;Tobe</strain>
    </source>
</reference>
<name>A0AAD8AL90_DIPPU</name>
<accession>A0AAD8AL90</accession>